<dbReference type="PANTHER" id="PTHR21319">
    <property type="entry name" value="RING FINGER AND CHY ZINC FINGER DOMAIN-CONTAINING PROTEIN 1"/>
    <property type="match status" value="1"/>
</dbReference>
<protein>
    <submittedName>
        <fullName evidence="8">RING finger and CHY zinc finger domain-containing protein 1</fullName>
    </submittedName>
</protein>
<feature type="domain" description="RING-type" evidence="5">
    <location>
        <begin position="143"/>
        <end position="184"/>
    </location>
</feature>
<dbReference type="Pfam" id="PF14599">
    <property type="entry name" value="zinc_ribbon_6"/>
    <property type="match status" value="1"/>
</dbReference>
<dbReference type="Gene3D" id="2.20.28.10">
    <property type="match status" value="1"/>
</dbReference>
<dbReference type="Pfam" id="PF13639">
    <property type="entry name" value="zf-RING_2"/>
    <property type="match status" value="1"/>
</dbReference>
<evidence type="ECO:0000313" key="9">
    <source>
        <dbReference type="Proteomes" id="UP001516464"/>
    </source>
</evidence>
<dbReference type="InterPro" id="IPR008913">
    <property type="entry name" value="Znf_CHY"/>
</dbReference>
<dbReference type="Proteomes" id="UP001516464">
    <property type="component" value="Unassembled WGS sequence"/>
</dbReference>
<dbReference type="PROSITE" id="PS51270">
    <property type="entry name" value="ZF_CTCHY"/>
    <property type="match status" value="1"/>
</dbReference>
<dbReference type="InterPro" id="IPR037275">
    <property type="entry name" value="Znf_CTCHY_sf"/>
</dbReference>
<keyword evidence="9" id="KW-1185">Reference proteome</keyword>
<organism evidence="8 9">
    <name type="scientific">Astathelohania contejeani</name>
    <dbReference type="NCBI Taxonomy" id="164912"/>
    <lineage>
        <taxon>Eukaryota</taxon>
        <taxon>Fungi</taxon>
        <taxon>Fungi incertae sedis</taxon>
        <taxon>Microsporidia</taxon>
        <taxon>Astathelohaniidae</taxon>
        <taxon>Astathelohania</taxon>
    </lineage>
</organism>
<dbReference type="Pfam" id="PF05495">
    <property type="entry name" value="zf-CHY"/>
    <property type="match status" value="1"/>
</dbReference>
<accession>A0ABQ7HX60</accession>
<sequence>MMDSQYVLRTRRGNRRCVHYDRDCLILAECCSKLFPCRHCHDASENHEINRFEVKQVLCLECGLLQNINRVCARCRAILASYFCASCKFLVTTDKEIFHCSQCGICRVGNQSGYFHCQKCDACMEYGLKENHRHIENSLKTNCPICAEYLFESLFEVLILKCGHAIHKECYNYYLESSFQCPICLHSIGDLTRYNQAIDKLVKQTNTILDKNGGLYFCDIKCYDCKNESQIHQSNIFHKCKFCGSYNTKIKKIHTEDK</sequence>
<dbReference type="InterPro" id="IPR013083">
    <property type="entry name" value="Znf_RING/FYVE/PHD"/>
</dbReference>
<dbReference type="PROSITE" id="PS50089">
    <property type="entry name" value="ZF_RING_2"/>
    <property type="match status" value="1"/>
</dbReference>
<dbReference type="Gene3D" id="3.30.40.10">
    <property type="entry name" value="Zinc/RING finger domain, C3HC4 (zinc finger)"/>
    <property type="match status" value="1"/>
</dbReference>
<dbReference type="InterPro" id="IPR037274">
    <property type="entry name" value="Znf_CHY_sf"/>
</dbReference>
<name>A0ABQ7HX60_9MICR</name>
<dbReference type="EMBL" id="SBIQ01000186">
    <property type="protein sequence ID" value="KAF7682754.1"/>
    <property type="molecule type" value="Genomic_DNA"/>
</dbReference>
<gene>
    <name evidence="8" type="primary">Rchy1</name>
    <name evidence="8" type="ORF">TCON_2028</name>
</gene>
<evidence type="ECO:0000256" key="2">
    <source>
        <dbReference type="ARBA" id="ARBA00022771"/>
    </source>
</evidence>
<evidence type="ECO:0000313" key="8">
    <source>
        <dbReference type="EMBL" id="KAF7682754.1"/>
    </source>
</evidence>
<dbReference type="PROSITE" id="PS51266">
    <property type="entry name" value="ZF_CHY"/>
    <property type="match status" value="1"/>
</dbReference>
<dbReference type="InterPro" id="IPR017921">
    <property type="entry name" value="Znf_CTCHY"/>
</dbReference>
<feature type="domain" description="CHY-type" evidence="6">
    <location>
        <begin position="10"/>
        <end position="77"/>
    </location>
</feature>
<dbReference type="SUPFAM" id="SSF161245">
    <property type="entry name" value="Zinc hairpin stack"/>
    <property type="match status" value="1"/>
</dbReference>
<keyword evidence="1" id="KW-0479">Metal-binding</keyword>
<dbReference type="InterPro" id="IPR039512">
    <property type="entry name" value="RCHY1_zinc-ribbon"/>
</dbReference>
<keyword evidence="2 4" id="KW-0863">Zinc-finger</keyword>
<dbReference type="SMART" id="SM00184">
    <property type="entry name" value="RING"/>
    <property type="match status" value="1"/>
</dbReference>
<evidence type="ECO:0000259" key="6">
    <source>
        <dbReference type="PROSITE" id="PS51266"/>
    </source>
</evidence>
<dbReference type="SUPFAM" id="SSF57850">
    <property type="entry name" value="RING/U-box"/>
    <property type="match status" value="1"/>
</dbReference>
<proteinExistence type="predicted"/>
<feature type="domain" description="CTCHY-type" evidence="7">
    <location>
        <begin position="79"/>
        <end position="142"/>
    </location>
</feature>
<dbReference type="SUPFAM" id="SSF161219">
    <property type="entry name" value="CHY zinc finger-like"/>
    <property type="match status" value="1"/>
</dbReference>
<evidence type="ECO:0000256" key="4">
    <source>
        <dbReference type="PROSITE-ProRule" id="PRU00601"/>
    </source>
</evidence>
<reference evidence="8 9" key="1">
    <citation type="submission" date="2019-01" db="EMBL/GenBank/DDBJ databases">
        <title>Genomes sequencing and comparative genomics of infectious freshwater microsporidia, Cucumispora dikerogammari and Thelohania contejeani.</title>
        <authorList>
            <person name="Cormier A."/>
            <person name="Giraud I."/>
            <person name="Wattier R."/>
            <person name="Teixeira M."/>
            <person name="Grandjean F."/>
            <person name="Rigaud T."/>
            <person name="Cordaux R."/>
        </authorList>
    </citation>
    <scope>NUCLEOTIDE SEQUENCE [LARGE SCALE GENOMIC DNA]</scope>
    <source>
        <strain evidence="8">T1</strain>
        <tissue evidence="8">Spores</tissue>
    </source>
</reference>
<comment type="caution">
    <text evidence="8">The sequence shown here is derived from an EMBL/GenBank/DDBJ whole genome shotgun (WGS) entry which is preliminary data.</text>
</comment>
<keyword evidence="3" id="KW-0862">Zinc</keyword>
<evidence type="ECO:0000259" key="7">
    <source>
        <dbReference type="PROSITE" id="PS51270"/>
    </source>
</evidence>
<evidence type="ECO:0000259" key="5">
    <source>
        <dbReference type="PROSITE" id="PS50089"/>
    </source>
</evidence>
<dbReference type="InterPro" id="IPR001841">
    <property type="entry name" value="Znf_RING"/>
</dbReference>
<evidence type="ECO:0000256" key="3">
    <source>
        <dbReference type="ARBA" id="ARBA00022833"/>
    </source>
</evidence>
<evidence type="ECO:0000256" key="1">
    <source>
        <dbReference type="ARBA" id="ARBA00022723"/>
    </source>
</evidence>
<dbReference type="PANTHER" id="PTHR21319:SF0">
    <property type="entry name" value="AND RING FINGER DOMAIN PROTEIN, PUTATIVE (AFU_ORTHOLOGUE AFUA_1G08900)-RELATED"/>
    <property type="match status" value="1"/>
</dbReference>